<evidence type="ECO:0000259" key="14">
    <source>
        <dbReference type="Pfam" id="PF25975"/>
    </source>
</evidence>
<keyword evidence="7" id="KW-0175">Coiled coil</keyword>
<dbReference type="InterPro" id="IPR058646">
    <property type="entry name" value="CzcB_N"/>
</dbReference>
<feature type="domain" description="CzcB-like barrel-sandwich hybrid" evidence="13">
    <location>
        <begin position="237"/>
        <end position="380"/>
    </location>
</feature>
<dbReference type="InterPro" id="IPR006143">
    <property type="entry name" value="RND_pump_MFP"/>
</dbReference>
<dbReference type="Gene3D" id="2.40.420.20">
    <property type="match status" value="1"/>
</dbReference>
<evidence type="ECO:0000256" key="1">
    <source>
        <dbReference type="ARBA" id="ARBA00009477"/>
    </source>
</evidence>
<dbReference type="GO" id="GO:0046686">
    <property type="term" value="P:response to cadmium ion"/>
    <property type="evidence" value="ECO:0007669"/>
    <property type="project" value="UniProtKB-KW"/>
</dbReference>
<dbReference type="Pfam" id="PF25975">
    <property type="entry name" value="CzcB_C"/>
    <property type="match status" value="1"/>
</dbReference>
<dbReference type="FunFam" id="2.40.420.20:FF:000006">
    <property type="entry name" value="RND family efflux transporter MFP subunit"/>
    <property type="match status" value="1"/>
</dbReference>
<keyword evidence="16" id="KW-1185">Reference proteome</keyword>
<evidence type="ECO:0000259" key="11">
    <source>
        <dbReference type="Pfam" id="PF25954"/>
    </source>
</evidence>
<dbReference type="PANTHER" id="PTHR30097">
    <property type="entry name" value="CATION EFFLUX SYSTEM PROTEIN CUSB"/>
    <property type="match status" value="1"/>
</dbReference>
<keyword evidence="9" id="KW-0472">Membrane</keyword>
<protein>
    <submittedName>
        <fullName evidence="15">Efflux transporter periplasmic adaptor subunit</fullName>
    </submittedName>
</protein>
<evidence type="ECO:0000256" key="7">
    <source>
        <dbReference type="SAM" id="Coils"/>
    </source>
</evidence>
<accession>A0A254N5G7</accession>
<dbReference type="EMBL" id="NISI01000010">
    <property type="protein sequence ID" value="OWR02082.1"/>
    <property type="molecule type" value="Genomic_DNA"/>
</dbReference>
<keyword evidence="2" id="KW-0813">Transport</keyword>
<reference evidence="15 16" key="1">
    <citation type="journal article" date="2007" name="Int. J. Syst. Evol. Microbiol.">
        <title>Description of Pelomonas aquatica sp. nov. and Pelomonas puraquae sp. nov., isolated from industrial and haemodialysis water.</title>
        <authorList>
            <person name="Gomila M."/>
            <person name="Bowien B."/>
            <person name="Falsen E."/>
            <person name="Moore E.R."/>
            <person name="Lalucat J."/>
        </authorList>
    </citation>
    <scope>NUCLEOTIDE SEQUENCE [LARGE SCALE GENOMIC DNA]</scope>
    <source>
        <strain evidence="15 16">CCUG 52769</strain>
    </source>
</reference>
<dbReference type="GO" id="GO:0046914">
    <property type="term" value="F:transition metal ion binding"/>
    <property type="evidence" value="ECO:0007669"/>
    <property type="project" value="TreeGrafter"/>
</dbReference>
<dbReference type="GO" id="GO:0060003">
    <property type="term" value="P:copper ion export"/>
    <property type="evidence" value="ECO:0007669"/>
    <property type="project" value="TreeGrafter"/>
</dbReference>
<evidence type="ECO:0000313" key="16">
    <source>
        <dbReference type="Proteomes" id="UP000197446"/>
    </source>
</evidence>
<evidence type="ECO:0000256" key="6">
    <source>
        <dbReference type="ARBA" id="ARBA00058766"/>
    </source>
</evidence>
<feature type="compositionally biased region" description="Basic and acidic residues" evidence="8">
    <location>
        <begin position="48"/>
        <end position="93"/>
    </location>
</feature>
<feature type="domain" description="CzcB N-terminal" evidence="12">
    <location>
        <begin position="103"/>
        <end position="186"/>
    </location>
</feature>
<proteinExistence type="inferred from homology"/>
<dbReference type="GO" id="GO:0030288">
    <property type="term" value="C:outer membrane-bounded periplasmic space"/>
    <property type="evidence" value="ECO:0007669"/>
    <property type="project" value="TreeGrafter"/>
</dbReference>
<dbReference type="GO" id="GO:0016020">
    <property type="term" value="C:membrane"/>
    <property type="evidence" value="ECO:0007669"/>
    <property type="project" value="InterPro"/>
</dbReference>
<dbReference type="GO" id="GO:0022857">
    <property type="term" value="F:transmembrane transporter activity"/>
    <property type="evidence" value="ECO:0007669"/>
    <property type="project" value="InterPro"/>
</dbReference>
<evidence type="ECO:0000256" key="8">
    <source>
        <dbReference type="SAM" id="MobiDB-lite"/>
    </source>
</evidence>
<evidence type="ECO:0000259" key="12">
    <source>
        <dbReference type="Pfam" id="PF25971"/>
    </source>
</evidence>
<gene>
    <name evidence="15" type="ORF">CDO81_20270</name>
</gene>
<dbReference type="GO" id="GO:0015679">
    <property type="term" value="P:plasma membrane copper ion transport"/>
    <property type="evidence" value="ECO:0007669"/>
    <property type="project" value="TreeGrafter"/>
</dbReference>
<dbReference type="Proteomes" id="UP000197446">
    <property type="component" value="Unassembled WGS sequence"/>
</dbReference>
<feature type="transmembrane region" description="Helical" evidence="9">
    <location>
        <begin position="20"/>
        <end position="38"/>
    </location>
</feature>
<dbReference type="Gene3D" id="2.40.30.170">
    <property type="match status" value="1"/>
</dbReference>
<evidence type="ECO:0000256" key="2">
    <source>
        <dbReference type="ARBA" id="ARBA00022448"/>
    </source>
</evidence>
<dbReference type="PANTHER" id="PTHR30097:SF4">
    <property type="entry name" value="SLR6042 PROTEIN"/>
    <property type="match status" value="1"/>
</dbReference>
<evidence type="ECO:0000256" key="5">
    <source>
        <dbReference type="ARBA" id="ARBA00043263"/>
    </source>
</evidence>
<dbReference type="Gene3D" id="2.40.50.100">
    <property type="match status" value="1"/>
</dbReference>
<dbReference type="Pfam" id="PF25971">
    <property type="entry name" value="CzcB_N"/>
    <property type="match status" value="1"/>
</dbReference>
<keyword evidence="9" id="KW-1133">Transmembrane helix</keyword>
<evidence type="ECO:0000256" key="9">
    <source>
        <dbReference type="SAM" id="Phobius"/>
    </source>
</evidence>
<dbReference type="NCBIfam" id="TIGR01730">
    <property type="entry name" value="RND_mfp"/>
    <property type="match status" value="1"/>
</dbReference>
<feature type="domain" description="CzcB-like C-terminal circularly permuted SH3-like" evidence="14">
    <location>
        <begin position="465"/>
        <end position="525"/>
    </location>
</feature>
<dbReference type="Gene3D" id="1.10.287.470">
    <property type="entry name" value="Helix hairpin bin"/>
    <property type="match status" value="1"/>
</dbReference>
<organism evidence="15 16">
    <name type="scientific">Roseateles puraquae</name>
    <dbReference type="NCBI Taxonomy" id="431059"/>
    <lineage>
        <taxon>Bacteria</taxon>
        <taxon>Pseudomonadati</taxon>
        <taxon>Pseudomonadota</taxon>
        <taxon>Betaproteobacteria</taxon>
        <taxon>Burkholderiales</taxon>
        <taxon>Sphaerotilaceae</taxon>
        <taxon>Roseateles</taxon>
    </lineage>
</organism>
<feature type="domain" description="CusB-like beta-barrel" evidence="11">
    <location>
        <begin position="383"/>
        <end position="458"/>
    </location>
</feature>
<dbReference type="OrthoDB" id="9768185at2"/>
<name>A0A254N5G7_9BURK</name>
<evidence type="ECO:0000256" key="4">
    <source>
        <dbReference type="ARBA" id="ARBA00023285"/>
    </source>
</evidence>
<keyword evidence="4" id="KW-0170">Cobalt</keyword>
<dbReference type="InterPro" id="IPR051909">
    <property type="entry name" value="MFP_Cation_Efflux"/>
</dbReference>
<dbReference type="InterPro" id="IPR058649">
    <property type="entry name" value="CzcB_C"/>
</dbReference>
<evidence type="ECO:0000259" key="13">
    <source>
        <dbReference type="Pfam" id="PF25973"/>
    </source>
</evidence>
<comment type="function">
    <text evidence="6">CzcA and CzcB together would act in zinc efflux nearly as effectively as the complete czc efflux system (CzcABC). The CzcB protein is thought to funnel zinc cations to the CzcA transport protein.</text>
</comment>
<evidence type="ECO:0000313" key="15">
    <source>
        <dbReference type="EMBL" id="OWR02082.1"/>
    </source>
</evidence>
<comment type="caution">
    <text evidence="15">The sequence shown here is derived from an EMBL/GenBank/DDBJ whole genome shotgun (WGS) entry which is preliminary data.</text>
</comment>
<dbReference type="InterPro" id="IPR058792">
    <property type="entry name" value="Beta-barrel_RND_2"/>
</dbReference>
<feature type="region of interest" description="Disordered" evidence="8">
    <location>
        <begin position="43"/>
        <end position="100"/>
    </location>
</feature>
<dbReference type="InterPro" id="IPR058648">
    <property type="entry name" value="HH_CzcB-like"/>
</dbReference>
<dbReference type="Pfam" id="PF25973">
    <property type="entry name" value="BSH_CzcB"/>
    <property type="match status" value="1"/>
</dbReference>
<keyword evidence="9" id="KW-0812">Transmembrane</keyword>
<dbReference type="Pfam" id="PF25893">
    <property type="entry name" value="HH_CzcB"/>
    <property type="match status" value="1"/>
</dbReference>
<dbReference type="InterPro" id="IPR058647">
    <property type="entry name" value="BSH_CzcB-like"/>
</dbReference>
<dbReference type="FunFam" id="2.40.30.170:FF:000010">
    <property type="entry name" value="Efflux RND transporter periplasmic adaptor subunit"/>
    <property type="match status" value="1"/>
</dbReference>
<sequence length="537" mass="56753">MYNKQSTLERLRGAVGKKQLIAIAAVIALGAVGTVSILRMGSSAPAAEEEHGHGHDEAKGHGDEEHHGEAKGAKGHSDAEGHGDGEHHEEAKKGANGGDVLGQQKGVTVEMLLADQGGSPRIKVWLTKDGKPLQLAAAQVAVQLQRPGRDAEKVAFALDGGVLVSSQVVSEPHLFKGTVDVQTGGGLLQFPFEKDEGAVTMTAEQIKAAGISIETSGAATIRSALQLPGEIGFNEDRTAHVVPRVGGVVESVPVALGQQVVKGQVLAVISSSSVSDQRAELQATQKRLQLARTTYEREKQLFEQRISPQQDVQQAEQAMREAEIAVANARQKLQAIGATSDSSSLNRFELRAPFNGIVVEKHIALGEQVREDANVFTISDLKSVWAQVNVPARDLPQVRIGESVVIRTTAFEQKAVGKVAYVGALIGEQTRTAQARVVVDNPNMAWRPGLFVNVEVSSDESQVPVSVTADAIQTMEGKSIVFVRTSSGFAPVSVELGRSDGKRTEVTSGLKAGAQYATSGSFVIKSEAGKASASHAH</sequence>
<keyword evidence="5" id="KW-0105">Cadmium resistance</keyword>
<dbReference type="SUPFAM" id="SSF111369">
    <property type="entry name" value="HlyD-like secretion proteins"/>
    <property type="match status" value="1"/>
</dbReference>
<keyword evidence="3" id="KW-0862">Zinc</keyword>
<feature type="domain" description="CzcB-like alpha-helical hairpin" evidence="10">
    <location>
        <begin position="276"/>
        <end position="335"/>
    </location>
</feature>
<evidence type="ECO:0000259" key="10">
    <source>
        <dbReference type="Pfam" id="PF25893"/>
    </source>
</evidence>
<comment type="similarity">
    <text evidence="1">Belongs to the membrane fusion protein (MFP) (TC 8.A.1) family.</text>
</comment>
<feature type="coiled-coil region" evidence="7">
    <location>
        <begin position="278"/>
        <end position="339"/>
    </location>
</feature>
<evidence type="ECO:0000256" key="3">
    <source>
        <dbReference type="ARBA" id="ARBA00022833"/>
    </source>
</evidence>
<dbReference type="RefSeq" id="WP_088485057.1">
    <property type="nucleotide sequence ID" value="NZ_NISI01000010.1"/>
</dbReference>
<dbReference type="AlphaFoldDB" id="A0A254N5G7"/>
<dbReference type="Pfam" id="PF25954">
    <property type="entry name" value="Beta-barrel_RND_2"/>
    <property type="match status" value="1"/>
</dbReference>